<evidence type="ECO:0000313" key="4">
    <source>
        <dbReference type="Proteomes" id="UP000269692"/>
    </source>
</evidence>
<feature type="region of interest" description="Disordered" evidence="1">
    <location>
        <begin position="147"/>
        <end position="166"/>
    </location>
</feature>
<evidence type="ECO:0000313" key="3">
    <source>
        <dbReference type="EMBL" id="RLP74441.1"/>
    </source>
</evidence>
<organism evidence="3 4">
    <name type="scientific">Xanthobacter tagetidis</name>
    <dbReference type="NCBI Taxonomy" id="60216"/>
    <lineage>
        <taxon>Bacteria</taxon>
        <taxon>Pseudomonadati</taxon>
        <taxon>Pseudomonadota</taxon>
        <taxon>Alphaproteobacteria</taxon>
        <taxon>Hyphomicrobiales</taxon>
        <taxon>Xanthobacteraceae</taxon>
        <taxon>Xanthobacter</taxon>
    </lineage>
</organism>
<evidence type="ECO:0000256" key="1">
    <source>
        <dbReference type="SAM" id="MobiDB-lite"/>
    </source>
</evidence>
<accession>A0A3L7A4E4</accession>
<feature type="chain" id="PRO_5018271746" evidence="2">
    <location>
        <begin position="27"/>
        <end position="166"/>
    </location>
</feature>
<reference evidence="3 4" key="1">
    <citation type="submission" date="2018-10" db="EMBL/GenBank/DDBJ databases">
        <title>Xanthobacter tagetidis genome sequencing and assembly.</title>
        <authorList>
            <person name="Maclea K.S."/>
            <person name="Goen A.E."/>
            <person name="Fatima S.A."/>
        </authorList>
    </citation>
    <scope>NUCLEOTIDE SEQUENCE [LARGE SCALE GENOMIC DNA]</scope>
    <source>
        <strain evidence="3 4">ATCC 700314</strain>
    </source>
</reference>
<sequence length="166" mass="16490">MRLFRLLALMVLVAAGLHLGSMPARAHGGCPHASATAAEGGTSAEWPPEAAQISHGGPAAVPFVAPAAIRRAPADASAPSTPDTAISGTAQALVAVTFPAPAGDCGRDGAGCCRMPACGAVCHTLVPADAMVLPDPARVVRLVPREAPDPAAHPAEVALPPPRARG</sequence>
<dbReference type="Proteomes" id="UP000269692">
    <property type="component" value="Unassembled WGS sequence"/>
</dbReference>
<feature type="signal peptide" evidence="2">
    <location>
        <begin position="1"/>
        <end position="26"/>
    </location>
</feature>
<proteinExistence type="predicted"/>
<dbReference type="RefSeq" id="WP_121624914.1">
    <property type="nucleotide sequence ID" value="NZ_JACIIW010000003.1"/>
</dbReference>
<feature type="compositionally biased region" description="Low complexity" evidence="1">
    <location>
        <begin position="33"/>
        <end position="45"/>
    </location>
</feature>
<keyword evidence="2" id="KW-0732">Signal</keyword>
<dbReference type="EMBL" id="RCTF01000019">
    <property type="protein sequence ID" value="RLP74441.1"/>
    <property type="molecule type" value="Genomic_DNA"/>
</dbReference>
<feature type="region of interest" description="Disordered" evidence="1">
    <location>
        <begin position="30"/>
        <end position="50"/>
    </location>
</feature>
<name>A0A3L7A4E4_9HYPH</name>
<comment type="caution">
    <text evidence="3">The sequence shown here is derived from an EMBL/GenBank/DDBJ whole genome shotgun (WGS) entry which is preliminary data.</text>
</comment>
<evidence type="ECO:0000256" key="2">
    <source>
        <dbReference type="SAM" id="SignalP"/>
    </source>
</evidence>
<gene>
    <name evidence="3" type="ORF">D9R14_18950</name>
</gene>
<protein>
    <submittedName>
        <fullName evidence="3">Uncharacterized protein</fullName>
    </submittedName>
</protein>
<dbReference type="AlphaFoldDB" id="A0A3L7A4E4"/>
<keyword evidence="4" id="KW-1185">Reference proteome</keyword>